<keyword evidence="3" id="KW-1185">Reference proteome</keyword>
<protein>
    <submittedName>
        <fullName evidence="2">Uncharacterized protein</fullName>
    </submittedName>
</protein>
<evidence type="ECO:0000256" key="1">
    <source>
        <dbReference type="SAM" id="MobiDB-lite"/>
    </source>
</evidence>
<proteinExistence type="predicted"/>
<dbReference type="EMBL" id="ML000761">
    <property type="protein sequence ID" value="RKO83856.1"/>
    <property type="molecule type" value="Genomic_DNA"/>
</dbReference>
<feature type="region of interest" description="Disordered" evidence="1">
    <location>
        <begin position="90"/>
        <end position="165"/>
    </location>
</feature>
<accession>A0A4P9W1B2</accession>
<organism evidence="2 3">
    <name type="scientific">Blyttiomyces helicus</name>
    <dbReference type="NCBI Taxonomy" id="388810"/>
    <lineage>
        <taxon>Eukaryota</taxon>
        <taxon>Fungi</taxon>
        <taxon>Fungi incertae sedis</taxon>
        <taxon>Chytridiomycota</taxon>
        <taxon>Chytridiomycota incertae sedis</taxon>
        <taxon>Chytridiomycetes</taxon>
        <taxon>Chytridiomycetes incertae sedis</taxon>
        <taxon>Blyttiomyces</taxon>
    </lineage>
</organism>
<evidence type="ECO:0000313" key="2">
    <source>
        <dbReference type="EMBL" id="RKO83856.1"/>
    </source>
</evidence>
<dbReference type="Proteomes" id="UP000269721">
    <property type="component" value="Unassembled WGS sequence"/>
</dbReference>
<evidence type="ECO:0000313" key="3">
    <source>
        <dbReference type="Proteomes" id="UP000269721"/>
    </source>
</evidence>
<gene>
    <name evidence="2" type="ORF">BDK51DRAFT_28535</name>
</gene>
<reference evidence="3" key="1">
    <citation type="journal article" date="2018" name="Nat. Microbiol.">
        <title>Leveraging single-cell genomics to expand the fungal tree of life.</title>
        <authorList>
            <person name="Ahrendt S.R."/>
            <person name="Quandt C.A."/>
            <person name="Ciobanu D."/>
            <person name="Clum A."/>
            <person name="Salamov A."/>
            <person name="Andreopoulos B."/>
            <person name="Cheng J.F."/>
            <person name="Woyke T."/>
            <person name="Pelin A."/>
            <person name="Henrissat B."/>
            <person name="Reynolds N.K."/>
            <person name="Benny G.L."/>
            <person name="Smith M.E."/>
            <person name="James T.Y."/>
            <person name="Grigoriev I.V."/>
        </authorList>
    </citation>
    <scope>NUCLEOTIDE SEQUENCE [LARGE SCALE GENOMIC DNA]</scope>
</reference>
<sequence>MTDMMFIYFISADETKLARLRYTVLPTEEVLHFMVKTAFPVLKTSEYALSMKEDAGWIPYSPSISRKDLSVKIHNAGDVSIAIRGLKLQKSAKAQQRSRGPSHVNSRKGSRSSVIPGSPQPVPSATPVATISTEAADSAPEAVDSPEATISPPVSAGSPQAVDSP</sequence>
<dbReference type="AlphaFoldDB" id="A0A4P9W1B2"/>
<name>A0A4P9W1B2_9FUNG</name>